<dbReference type="InterPro" id="IPR027193">
    <property type="entry name" value="Noc4"/>
</dbReference>
<evidence type="ECO:0000256" key="1">
    <source>
        <dbReference type="ARBA" id="ARBA00007797"/>
    </source>
</evidence>
<dbReference type="Proteomes" id="UP000694888">
    <property type="component" value="Unplaced"/>
</dbReference>
<organism evidence="3 4">
    <name type="scientific">Aplysia californica</name>
    <name type="common">California sea hare</name>
    <dbReference type="NCBI Taxonomy" id="6500"/>
    <lineage>
        <taxon>Eukaryota</taxon>
        <taxon>Metazoa</taxon>
        <taxon>Spiralia</taxon>
        <taxon>Lophotrochozoa</taxon>
        <taxon>Mollusca</taxon>
        <taxon>Gastropoda</taxon>
        <taxon>Heterobranchia</taxon>
        <taxon>Euthyneura</taxon>
        <taxon>Tectipleura</taxon>
        <taxon>Aplysiida</taxon>
        <taxon>Aplysioidea</taxon>
        <taxon>Aplysiidae</taxon>
        <taxon>Aplysia</taxon>
    </lineage>
</organism>
<evidence type="ECO:0000313" key="3">
    <source>
        <dbReference type="Proteomes" id="UP000694888"/>
    </source>
</evidence>
<accession>A0ABM1VZH4</accession>
<dbReference type="Pfam" id="PF03914">
    <property type="entry name" value="CBF"/>
    <property type="match status" value="1"/>
</dbReference>
<dbReference type="InterPro" id="IPR005612">
    <property type="entry name" value="CCAAT-binding_factor"/>
</dbReference>
<comment type="similarity">
    <text evidence="1">Belongs to the CBF/MAK21 family.</text>
</comment>
<name>A0ABM1VZH4_APLCA</name>
<evidence type="ECO:0000259" key="2">
    <source>
        <dbReference type="Pfam" id="PF03914"/>
    </source>
</evidence>
<keyword evidence="3" id="KW-1185">Reference proteome</keyword>
<dbReference type="PANTHER" id="PTHR12455:SF0">
    <property type="entry name" value="NUCLEOLAR COMPLEX PROTEIN 4 HOMOLOG"/>
    <property type="match status" value="1"/>
</dbReference>
<evidence type="ECO:0000313" key="4">
    <source>
        <dbReference type="RefSeq" id="XP_035827817.1"/>
    </source>
</evidence>
<dbReference type="RefSeq" id="XP_035827817.1">
    <property type="nucleotide sequence ID" value="XM_035971924.1"/>
</dbReference>
<gene>
    <name evidence="4" type="primary">LOC101863290</name>
</gene>
<feature type="domain" description="CCAAT-binding factor" evidence="2">
    <location>
        <begin position="157"/>
        <end position="304"/>
    </location>
</feature>
<proteinExistence type="inferred from homology"/>
<sequence>MDALVTTLQAEKSHSTQGLCGKLIQNVMNQLLSTEQDQAQLIELLPLLLSVWEGSTEVTACCLAHLKACIKTLDSTPSDIFLFNCWRIIKQIAEQEIDDKSKKMLTAVVCQFLKHKMPTGLYREILTGISSIMEKMSTPIRLADFLSESFNIGGAISLMSLHGLFILMHKFNLDYPDFYKKMYSMFEPQVFGAKYRARFFHLADTFLSSTHLPSYLIAAFAKRLSRMCLHAPASGAHIAVPFVLNLISRHPACEVLLHRVSGAEVLDSDPYLEDEEDMSKCRALDSCLWELQTLERHYDPTLSQKAKKRQIQEEDLSVILDNTSSDIISSEAKKIKGEVPMTFIKPSGLEMPETFVL</sequence>
<dbReference type="GeneID" id="101863290"/>
<reference evidence="4" key="1">
    <citation type="submission" date="2025-08" db="UniProtKB">
        <authorList>
            <consortium name="RefSeq"/>
        </authorList>
    </citation>
    <scope>IDENTIFICATION</scope>
</reference>
<protein>
    <submittedName>
        <fullName evidence="4">Nucleolar complex protein 4 homolog isoform X2</fullName>
    </submittedName>
</protein>
<dbReference type="PANTHER" id="PTHR12455">
    <property type="entry name" value="NUCLEOLAR COMPLEX PROTEIN 4"/>
    <property type="match status" value="1"/>
</dbReference>